<gene>
    <name evidence="4" type="ORF">SO694_00150013</name>
</gene>
<keyword evidence="5" id="KW-1185">Reference proteome</keyword>
<dbReference type="PANTHER" id="PTHR11783">
    <property type="entry name" value="SULFOTRANSFERASE SULT"/>
    <property type="match status" value="1"/>
</dbReference>
<reference evidence="4 5" key="1">
    <citation type="submission" date="2024-03" db="EMBL/GenBank/DDBJ databases">
        <title>Aureococcus anophagefferens CCMP1851 and Kratosvirus quantuckense: Draft genome of a second virus-susceptible host strain in the model system.</title>
        <authorList>
            <person name="Chase E."/>
            <person name="Truchon A.R."/>
            <person name="Schepens W."/>
            <person name="Wilhelm S.W."/>
        </authorList>
    </citation>
    <scope>NUCLEOTIDE SEQUENCE [LARGE SCALE GENOMIC DNA]</scope>
    <source>
        <strain evidence="4 5">CCMP1851</strain>
    </source>
</reference>
<evidence type="ECO:0000256" key="2">
    <source>
        <dbReference type="ARBA" id="ARBA00022679"/>
    </source>
</evidence>
<sequence>MGADSSKAYEEPACADLFEPVEAAPVGYIMTKVRGVPQNPLFDVKMFESMIDTFETRDTDVFICTYVKAGTTWAQQIVTLLCNGGEQGDKSYGEQVPWLEALAAPETLAEREAPGYTLESIDAMADPRFFKSHATFGDLPRGKAPGVKVIAIARNPKDTVVSLFHHASSKPEFGYKGDFTTFLKVFLSGNAENGSWFKHVVEWHAASRADPDHVLWLTYEAMIDDHAGSVAKIAAFLGLPDAGDVVAKTVANSTMKSMQANKKANIGMNHLRKGGVGGWRDYFTVTQSNLFDAVYAQKMAGTGLAFNFGEGLTM</sequence>
<accession>A0ABR1GF06</accession>
<evidence type="ECO:0000313" key="5">
    <source>
        <dbReference type="Proteomes" id="UP001363151"/>
    </source>
</evidence>
<dbReference type="InterPro" id="IPR027417">
    <property type="entry name" value="P-loop_NTPase"/>
</dbReference>
<dbReference type="Proteomes" id="UP001363151">
    <property type="component" value="Unassembled WGS sequence"/>
</dbReference>
<keyword evidence="2" id="KW-0808">Transferase</keyword>
<comment type="similarity">
    <text evidence="1">Belongs to the sulfotransferase 1 family.</text>
</comment>
<evidence type="ECO:0000313" key="4">
    <source>
        <dbReference type="EMBL" id="KAK7254386.1"/>
    </source>
</evidence>
<dbReference type="Pfam" id="PF00685">
    <property type="entry name" value="Sulfotransfer_1"/>
    <property type="match status" value="1"/>
</dbReference>
<dbReference type="SUPFAM" id="SSF52540">
    <property type="entry name" value="P-loop containing nucleoside triphosphate hydrolases"/>
    <property type="match status" value="1"/>
</dbReference>
<proteinExistence type="inferred from homology"/>
<comment type="caution">
    <text evidence="4">The sequence shown here is derived from an EMBL/GenBank/DDBJ whole genome shotgun (WGS) entry which is preliminary data.</text>
</comment>
<feature type="domain" description="Sulfotransferase" evidence="3">
    <location>
        <begin position="58"/>
        <end position="303"/>
    </location>
</feature>
<dbReference type="EMBL" id="JBBJCI010000030">
    <property type="protein sequence ID" value="KAK7254386.1"/>
    <property type="molecule type" value="Genomic_DNA"/>
</dbReference>
<protein>
    <submittedName>
        <fullName evidence="4">Sulfotransferase</fullName>
    </submittedName>
</protein>
<name>A0ABR1GF06_AURAN</name>
<evidence type="ECO:0000259" key="3">
    <source>
        <dbReference type="Pfam" id="PF00685"/>
    </source>
</evidence>
<dbReference type="Gene3D" id="3.40.50.300">
    <property type="entry name" value="P-loop containing nucleotide triphosphate hydrolases"/>
    <property type="match status" value="1"/>
</dbReference>
<evidence type="ECO:0000256" key="1">
    <source>
        <dbReference type="ARBA" id="ARBA00005771"/>
    </source>
</evidence>
<dbReference type="InterPro" id="IPR000863">
    <property type="entry name" value="Sulfotransferase_dom"/>
</dbReference>
<organism evidence="4 5">
    <name type="scientific">Aureococcus anophagefferens</name>
    <name type="common">Harmful bloom alga</name>
    <dbReference type="NCBI Taxonomy" id="44056"/>
    <lineage>
        <taxon>Eukaryota</taxon>
        <taxon>Sar</taxon>
        <taxon>Stramenopiles</taxon>
        <taxon>Ochrophyta</taxon>
        <taxon>Pelagophyceae</taxon>
        <taxon>Pelagomonadales</taxon>
        <taxon>Pelagomonadaceae</taxon>
        <taxon>Aureococcus</taxon>
    </lineage>
</organism>